<organism evidence="1 2">
    <name type="scientific">Coleofasciculus chthonoplastes PCC 7420</name>
    <dbReference type="NCBI Taxonomy" id="118168"/>
    <lineage>
        <taxon>Bacteria</taxon>
        <taxon>Bacillati</taxon>
        <taxon>Cyanobacteriota</taxon>
        <taxon>Cyanophyceae</taxon>
        <taxon>Coleofasciculales</taxon>
        <taxon>Coleofasciculaceae</taxon>
        <taxon>Coleofasciculus</taxon>
    </lineage>
</organism>
<dbReference type="STRING" id="118168.MC7420_25"/>
<dbReference type="Proteomes" id="UP000003835">
    <property type="component" value="Unassembled WGS sequence"/>
</dbReference>
<gene>
    <name evidence="1" type="ORF">MC7420_25</name>
</gene>
<keyword evidence="2" id="KW-1185">Reference proteome</keyword>
<dbReference type="HOGENOM" id="CLU_3060455_0_0_3"/>
<sequence length="53" mass="6345">MSGEINYWWVTADSQLNDICQNKVLPNPRWRFTGLQDYRVKGLQGYKELRLRS</sequence>
<reference evidence="1 2" key="1">
    <citation type="submission" date="2008-07" db="EMBL/GenBank/DDBJ databases">
        <authorList>
            <person name="Tandeau de Marsac N."/>
            <person name="Ferriera S."/>
            <person name="Johnson J."/>
            <person name="Kravitz S."/>
            <person name="Beeson K."/>
            <person name="Sutton G."/>
            <person name="Rogers Y.-H."/>
            <person name="Friedman R."/>
            <person name="Frazier M."/>
            <person name="Venter J.C."/>
        </authorList>
    </citation>
    <scope>NUCLEOTIDE SEQUENCE [LARGE SCALE GENOMIC DNA]</scope>
    <source>
        <strain evidence="1 2">PCC 7420</strain>
    </source>
</reference>
<dbReference type="AlphaFoldDB" id="B4W2U8"/>
<evidence type="ECO:0000313" key="1">
    <source>
        <dbReference type="EMBL" id="EDX71459.1"/>
    </source>
</evidence>
<name>B4W2U8_9CYAN</name>
<proteinExistence type="predicted"/>
<accession>B4W2U8</accession>
<dbReference type="EMBL" id="DS989872">
    <property type="protein sequence ID" value="EDX71459.1"/>
    <property type="molecule type" value="Genomic_DNA"/>
</dbReference>
<evidence type="ECO:0000313" key="2">
    <source>
        <dbReference type="Proteomes" id="UP000003835"/>
    </source>
</evidence>
<protein>
    <submittedName>
        <fullName evidence="1">Uncharacterized protein</fullName>
    </submittedName>
</protein>